<reference evidence="1 2" key="2">
    <citation type="journal article" date="2022" name="Mol. Ecol. Resour.">
        <title>The genomes of chicory, endive, great burdock and yacon provide insights into Asteraceae paleo-polyploidization history and plant inulin production.</title>
        <authorList>
            <person name="Fan W."/>
            <person name="Wang S."/>
            <person name="Wang H."/>
            <person name="Wang A."/>
            <person name="Jiang F."/>
            <person name="Liu H."/>
            <person name="Zhao H."/>
            <person name="Xu D."/>
            <person name="Zhang Y."/>
        </authorList>
    </citation>
    <scope>NUCLEOTIDE SEQUENCE [LARGE SCALE GENOMIC DNA]</scope>
    <source>
        <strain evidence="2">cv. Yunnan</strain>
        <tissue evidence="1">Leaves</tissue>
    </source>
</reference>
<organism evidence="1 2">
    <name type="scientific">Smallanthus sonchifolius</name>
    <dbReference type="NCBI Taxonomy" id="185202"/>
    <lineage>
        <taxon>Eukaryota</taxon>
        <taxon>Viridiplantae</taxon>
        <taxon>Streptophyta</taxon>
        <taxon>Embryophyta</taxon>
        <taxon>Tracheophyta</taxon>
        <taxon>Spermatophyta</taxon>
        <taxon>Magnoliopsida</taxon>
        <taxon>eudicotyledons</taxon>
        <taxon>Gunneridae</taxon>
        <taxon>Pentapetalae</taxon>
        <taxon>asterids</taxon>
        <taxon>campanulids</taxon>
        <taxon>Asterales</taxon>
        <taxon>Asteraceae</taxon>
        <taxon>Asteroideae</taxon>
        <taxon>Heliantheae alliance</taxon>
        <taxon>Millerieae</taxon>
        <taxon>Smallanthus</taxon>
    </lineage>
</organism>
<keyword evidence="2" id="KW-1185">Reference proteome</keyword>
<evidence type="ECO:0000313" key="2">
    <source>
        <dbReference type="Proteomes" id="UP001056120"/>
    </source>
</evidence>
<reference evidence="2" key="1">
    <citation type="journal article" date="2022" name="Mol. Ecol. Resour.">
        <title>The genomes of chicory, endive, great burdock and yacon provide insights into Asteraceae palaeo-polyploidization history and plant inulin production.</title>
        <authorList>
            <person name="Fan W."/>
            <person name="Wang S."/>
            <person name="Wang H."/>
            <person name="Wang A."/>
            <person name="Jiang F."/>
            <person name="Liu H."/>
            <person name="Zhao H."/>
            <person name="Xu D."/>
            <person name="Zhang Y."/>
        </authorList>
    </citation>
    <scope>NUCLEOTIDE SEQUENCE [LARGE SCALE GENOMIC DNA]</scope>
    <source>
        <strain evidence="2">cv. Yunnan</strain>
    </source>
</reference>
<sequence length="312" mass="36095">MFGLMKLFANIKLNISQTLMRIEIVKKRRTSLQKYLRSVIAELQRLGHHSDAYERVGRLYLDENRSLCYDFVEGFCTLISDDQLKAMTDQRECPEECKEAVSSLMYAAARFGDLPELQELRSMFSKRYGSSLESFVNKEFIDLMTMDPPTKNMKIRSMQEIAQEHGVEWSENAGDNQEKEPCITDHKNDWVINIPETVNYDDINDRTKDESNDDIVKQTENSDTTCEIPNDHPNIEEWDVEKVVAVPRAKSRRWRNVGALPRVKIHPVECWPEPAWVEEQKGNEMAAPGHVHPKLPDYDDIIAQFASLRAKS</sequence>
<accession>A0ACB9J3T3</accession>
<comment type="caution">
    <text evidence="1">The sequence shown here is derived from an EMBL/GenBank/DDBJ whole genome shotgun (WGS) entry which is preliminary data.</text>
</comment>
<dbReference type="Proteomes" id="UP001056120">
    <property type="component" value="Linkage Group LG05"/>
</dbReference>
<dbReference type="EMBL" id="CM042022">
    <property type="protein sequence ID" value="KAI3814950.1"/>
    <property type="molecule type" value="Genomic_DNA"/>
</dbReference>
<gene>
    <name evidence="1" type="ORF">L1987_14599</name>
</gene>
<proteinExistence type="predicted"/>
<evidence type="ECO:0000313" key="1">
    <source>
        <dbReference type="EMBL" id="KAI3814950.1"/>
    </source>
</evidence>
<name>A0ACB9J3T3_9ASTR</name>
<protein>
    <submittedName>
        <fullName evidence="1">Uncharacterized protein</fullName>
    </submittedName>
</protein>